<reference evidence="8" key="1">
    <citation type="journal article" date="2010" name="Gene">
        <title>Unique genome of dicyemid mesozoan: highly shortened spliceosomal introns in conservative exon/intron structure.</title>
        <authorList>
            <person name="Ogino K."/>
            <person name="Tsuneki K."/>
            <person name="Furuya H."/>
        </authorList>
    </citation>
    <scope>NUCLEOTIDE SEQUENCE</scope>
</reference>
<evidence type="ECO:0000256" key="1">
    <source>
        <dbReference type="ARBA" id="ARBA00004477"/>
    </source>
</evidence>
<evidence type="ECO:0000256" key="6">
    <source>
        <dbReference type="ARBA" id="ARBA00022989"/>
    </source>
</evidence>
<dbReference type="SUPFAM" id="SSF103481">
    <property type="entry name" value="Multidrug resistance efflux transporter EmrE"/>
    <property type="match status" value="2"/>
</dbReference>
<accession>B9ZYY0</accession>
<organism evidence="8">
    <name type="scientific">Dicyema japonicum</name>
    <name type="common">Dicyemid mesozoan</name>
    <dbReference type="NCBI Taxonomy" id="399803"/>
    <lineage>
        <taxon>Eukaryota</taxon>
        <taxon>Metazoa</taxon>
        <taxon>Spiralia</taxon>
        <taxon>Lophotrochozoa</taxon>
        <taxon>Mesozoa</taxon>
        <taxon>Dicyemida</taxon>
        <taxon>Rhombozoa</taxon>
        <taxon>Dicyemidae</taxon>
        <taxon>Dicyema</taxon>
    </lineage>
</organism>
<evidence type="ECO:0000256" key="5">
    <source>
        <dbReference type="ARBA" id="ARBA00022824"/>
    </source>
</evidence>
<dbReference type="EMBL" id="AB429256">
    <property type="protein sequence ID" value="BAH29743.1"/>
    <property type="molecule type" value="Genomic_DNA"/>
</dbReference>
<dbReference type="AlphaFoldDB" id="B9ZYY0"/>
<evidence type="ECO:0000256" key="2">
    <source>
        <dbReference type="ARBA" id="ARBA00010694"/>
    </source>
</evidence>
<sequence length="316" mass="36115">MDSTKRKFFFYLFYFTGIFFSYLIYGYFQEKITKTVYISNNARVKFEFPISLVFCLCLSSFLTSLLSNFVIFGKFVVKSEIPIYYFVSCALTYVCAMISSNASLKYVSYPAQVLAKSVKPISVLFIGVLIGRKRYSIHKYIAVFILVLGIVLFFYKPDDSKTNSDSWPIFLLTVSLLFDGFTGGIQDRIKSFYKLEPLVLMLNMNFWSSIALFLVILYTGEVWRFLEFLKLNPRVILQICGAAVTSSIGQLFIFGTIAHMGPLICSIYTTTRKFFTIVISVIIFGNKLMVHQWISTCIVFAGLAYDSFFGKGIKHS</sequence>
<keyword evidence="4" id="KW-0812">Transmembrane</keyword>
<dbReference type="GO" id="GO:0005459">
    <property type="term" value="F:UDP-galactose transmembrane transporter activity"/>
    <property type="evidence" value="ECO:0007669"/>
    <property type="project" value="TreeGrafter"/>
</dbReference>
<dbReference type="PANTHER" id="PTHR10778:SF10">
    <property type="entry name" value="SOLUTE CARRIER FAMILY 35 MEMBER B1"/>
    <property type="match status" value="1"/>
</dbReference>
<dbReference type="PANTHER" id="PTHR10778">
    <property type="entry name" value="SOLUTE CARRIER FAMILY 35 MEMBER B"/>
    <property type="match status" value="1"/>
</dbReference>
<name>B9ZYY0_DICJA</name>
<comment type="similarity">
    <text evidence="2">Belongs to the nucleotide-sugar transporter family. SLC35B subfamily.</text>
</comment>
<dbReference type="GO" id="GO:0000139">
    <property type="term" value="C:Golgi membrane"/>
    <property type="evidence" value="ECO:0007669"/>
    <property type="project" value="TreeGrafter"/>
</dbReference>
<keyword evidence="5" id="KW-0256">Endoplasmic reticulum</keyword>
<comment type="subcellular location">
    <subcellularLocation>
        <location evidence="1">Endoplasmic reticulum membrane</location>
        <topology evidence="1">Multi-pass membrane protein</topology>
    </subcellularLocation>
</comment>
<evidence type="ECO:0000313" key="8">
    <source>
        <dbReference type="EMBL" id="BAH29743.1"/>
    </source>
</evidence>
<keyword evidence="7" id="KW-0472">Membrane</keyword>
<dbReference type="Pfam" id="PF08449">
    <property type="entry name" value="UAA"/>
    <property type="match status" value="1"/>
</dbReference>
<protein>
    <submittedName>
        <fullName evidence="8">Solute carrier family 35 member B1</fullName>
    </submittedName>
</protein>
<dbReference type="InterPro" id="IPR013657">
    <property type="entry name" value="SCL35B1-4/HUT1"/>
</dbReference>
<gene>
    <name evidence="8" type="primary">slc35b1</name>
</gene>
<evidence type="ECO:0000256" key="4">
    <source>
        <dbReference type="ARBA" id="ARBA00022692"/>
    </source>
</evidence>
<proteinExistence type="inferred from homology"/>
<evidence type="ECO:0000256" key="3">
    <source>
        <dbReference type="ARBA" id="ARBA00022448"/>
    </source>
</evidence>
<dbReference type="GO" id="GO:0005789">
    <property type="term" value="C:endoplasmic reticulum membrane"/>
    <property type="evidence" value="ECO:0007669"/>
    <property type="project" value="UniProtKB-SubCell"/>
</dbReference>
<keyword evidence="6" id="KW-1133">Transmembrane helix</keyword>
<dbReference type="GO" id="GO:0005460">
    <property type="term" value="F:UDP-glucose transmembrane transporter activity"/>
    <property type="evidence" value="ECO:0007669"/>
    <property type="project" value="TreeGrafter"/>
</dbReference>
<keyword evidence="3" id="KW-0813">Transport</keyword>
<evidence type="ECO:0000256" key="7">
    <source>
        <dbReference type="ARBA" id="ARBA00023136"/>
    </source>
</evidence>
<dbReference type="InterPro" id="IPR037185">
    <property type="entry name" value="EmrE-like"/>
</dbReference>